<dbReference type="GO" id="GO:0003677">
    <property type="term" value="F:DNA binding"/>
    <property type="evidence" value="ECO:0007669"/>
    <property type="project" value="UniProtKB-UniRule"/>
</dbReference>
<evidence type="ECO:0000313" key="5">
    <source>
        <dbReference type="Proteomes" id="UP000244906"/>
    </source>
</evidence>
<dbReference type="InterPro" id="IPR050109">
    <property type="entry name" value="HTH-type_TetR-like_transc_reg"/>
</dbReference>
<dbReference type="SUPFAM" id="SSF46689">
    <property type="entry name" value="Homeodomain-like"/>
    <property type="match status" value="1"/>
</dbReference>
<dbReference type="SUPFAM" id="SSF48498">
    <property type="entry name" value="Tetracyclin repressor-like, C-terminal domain"/>
    <property type="match status" value="1"/>
</dbReference>
<dbReference type="InterPro" id="IPR009057">
    <property type="entry name" value="Homeodomain-like_sf"/>
</dbReference>
<dbReference type="Gene3D" id="1.10.357.10">
    <property type="entry name" value="Tetracycline Repressor, domain 2"/>
    <property type="match status" value="1"/>
</dbReference>
<dbReference type="PROSITE" id="PS50977">
    <property type="entry name" value="HTH_TETR_2"/>
    <property type="match status" value="1"/>
</dbReference>
<dbReference type="Pfam" id="PF00440">
    <property type="entry name" value="TetR_N"/>
    <property type="match status" value="1"/>
</dbReference>
<evidence type="ECO:0000256" key="1">
    <source>
        <dbReference type="ARBA" id="ARBA00023125"/>
    </source>
</evidence>
<dbReference type="PANTHER" id="PTHR30055">
    <property type="entry name" value="HTH-TYPE TRANSCRIPTIONAL REGULATOR RUTR"/>
    <property type="match status" value="1"/>
</dbReference>
<keyword evidence="5" id="KW-1185">Reference proteome</keyword>
<dbReference type="RefSeq" id="WP_116688434.1">
    <property type="nucleotide sequence ID" value="NZ_CAWNYD010000009.1"/>
</dbReference>
<dbReference type="InterPro" id="IPR036271">
    <property type="entry name" value="Tet_transcr_reg_TetR-rel_C_sf"/>
</dbReference>
<accession>A0A2V1GX30</accession>
<dbReference type="InterPro" id="IPR001647">
    <property type="entry name" value="HTH_TetR"/>
</dbReference>
<dbReference type="PANTHER" id="PTHR30055:SF222">
    <property type="entry name" value="REGULATORY PROTEIN"/>
    <property type="match status" value="1"/>
</dbReference>
<dbReference type="Proteomes" id="UP000244906">
    <property type="component" value="Unassembled WGS sequence"/>
</dbReference>
<dbReference type="AlphaFoldDB" id="A0A2V1GX30"/>
<gene>
    <name evidence="4" type="ORF">DC094_17585</name>
</gene>
<proteinExistence type="predicted"/>
<evidence type="ECO:0000256" key="2">
    <source>
        <dbReference type="PROSITE-ProRule" id="PRU00335"/>
    </source>
</evidence>
<name>A0A2V1GX30_9GAMM</name>
<reference evidence="4 5" key="1">
    <citation type="submission" date="2018-04" db="EMBL/GenBank/DDBJ databases">
        <title>Thalassorhabdus spongiae gen. nov., sp. nov., isolated from a marine sponge in South-West Iceland.</title>
        <authorList>
            <person name="Knobloch S."/>
            <person name="Daussin A."/>
            <person name="Johannsson R."/>
            <person name="Marteinsson V.T."/>
        </authorList>
    </citation>
    <scope>NUCLEOTIDE SEQUENCE [LARGE SCALE GENOMIC DNA]</scope>
    <source>
        <strain evidence="4 5">Hp12</strain>
    </source>
</reference>
<feature type="domain" description="HTH tetR-type" evidence="3">
    <location>
        <begin position="5"/>
        <end position="65"/>
    </location>
</feature>
<evidence type="ECO:0000259" key="3">
    <source>
        <dbReference type="PROSITE" id="PS50977"/>
    </source>
</evidence>
<sequence length="194" mass="21849">MTVVSNKRQQLLDAALELLVEQGIQGAATSKIAKTAGVATGTLFHHFHSKQELINQLYLDIKSQLAEAMTKPLLEIEDLSDLKNTTKTMWNAAIDWSIANPLKLRFFLQFYHSPHLDSEIRAKAMNEILGFIGLLLKQGVERGIMAEYPEDLILDLCQGQFLSTAAFLIENPDKAFADEYRHAAFSVFWNAIRI</sequence>
<keyword evidence="1 2" id="KW-0238">DNA-binding</keyword>
<dbReference type="OrthoDB" id="5293556at2"/>
<protein>
    <submittedName>
        <fullName evidence="4">TetR/AcrR family transcriptional regulator</fullName>
    </submittedName>
</protein>
<evidence type="ECO:0000313" key="4">
    <source>
        <dbReference type="EMBL" id="PVZ65695.1"/>
    </source>
</evidence>
<comment type="caution">
    <text evidence="4">The sequence shown here is derived from an EMBL/GenBank/DDBJ whole genome shotgun (WGS) entry which is preliminary data.</text>
</comment>
<feature type="DNA-binding region" description="H-T-H motif" evidence="2">
    <location>
        <begin position="28"/>
        <end position="47"/>
    </location>
</feature>
<dbReference type="PRINTS" id="PR00455">
    <property type="entry name" value="HTHTETR"/>
</dbReference>
<organism evidence="4 5">
    <name type="scientific">Pelagibaculum spongiae</name>
    <dbReference type="NCBI Taxonomy" id="2080658"/>
    <lineage>
        <taxon>Bacteria</taxon>
        <taxon>Pseudomonadati</taxon>
        <taxon>Pseudomonadota</taxon>
        <taxon>Gammaproteobacteria</taxon>
        <taxon>Oceanospirillales</taxon>
        <taxon>Pelagibaculum</taxon>
    </lineage>
</organism>
<dbReference type="EMBL" id="QDDL01000009">
    <property type="protein sequence ID" value="PVZ65695.1"/>
    <property type="molecule type" value="Genomic_DNA"/>
</dbReference>